<evidence type="ECO:0000313" key="2">
    <source>
        <dbReference type="Proteomes" id="UP001246690"/>
    </source>
</evidence>
<sequence>MKPKNKRSAYHLVADEARAEERLRNYRQAYGLWTTASSLAVDETNRVWADARSEYCRRRMSLVSK</sequence>
<dbReference type="NCBIfam" id="NF033650">
    <property type="entry name" value="ANR_neg_reg"/>
    <property type="match status" value="1"/>
</dbReference>
<organism evidence="1 2">
    <name type="scientific">Buttiauxella selenatireducens</name>
    <dbReference type="NCBI Taxonomy" id="3073902"/>
    <lineage>
        <taxon>Bacteria</taxon>
        <taxon>Pseudomonadati</taxon>
        <taxon>Pseudomonadota</taxon>
        <taxon>Gammaproteobacteria</taxon>
        <taxon>Enterobacterales</taxon>
        <taxon>Enterobacteriaceae</taxon>
        <taxon>Buttiauxella</taxon>
    </lineage>
</organism>
<protein>
    <submittedName>
        <fullName evidence="1">ANR family transcriptional regulator</fullName>
    </submittedName>
</protein>
<proteinExistence type="predicted"/>
<keyword evidence="2" id="KW-1185">Reference proteome</keyword>
<dbReference type="InterPro" id="IPR047666">
    <property type="entry name" value="ANR_neg_reg"/>
</dbReference>
<dbReference type="RefSeq" id="WP_309874506.1">
    <property type="nucleotide sequence ID" value="NZ_CP133838.1"/>
</dbReference>
<dbReference type="EMBL" id="CP133838">
    <property type="protein sequence ID" value="WMY72537.1"/>
    <property type="molecule type" value="Genomic_DNA"/>
</dbReference>
<gene>
    <name evidence="1" type="ORF">RHD99_13695</name>
</gene>
<evidence type="ECO:0000313" key="1">
    <source>
        <dbReference type="EMBL" id="WMY72537.1"/>
    </source>
</evidence>
<dbReference type="Proteomes" id="UP001246690">
    <property type="component" value="Chromosome"/>
</dbReference>
<accession>A0ABY9S556</accession>
<name>A0ABY9S556_9ENTR</name>
<reference evidence="1 2" key="1">
    <citation type="submission" date="2023-09" db="EMBL/GenBank/DDBJ databases">
        <title>Buttiauxella selenatireducens sp. nov., isolated from the rhizosphere of Cardamine hupingshanesis.</title>
        <authorList>
            <person name="Zhang S."/>
            <person name="Xu Z."/>
            <person name="Wang H."/>
            <person name="Guo Y."/>
        </authorList>
    </citation>
    <scope>NUCLEOTIDE SEQUENCE [LARGE SCALE GENOMIC DNA]</scope>
    <source>
        <strain evidence="1 2">R73</strain>
    </source>
</reference>